<protein>
    <submittedName>
        <fullName evidence="3">RNA-binding protein</fullName>
    </submittedName>
</protein>
<dbReference type="CDD" id="cd00165">
    <property type="entry name" value="S4"/>
    <property type="match status" value="1"/>
</dbReference>
<name>A0ABW1ISE5_9BACL</name>
<comment type="caution">
    <text evidence="3">The sequence shown here is derived from an EMBL/GenBank/DDBJ whole genome shotgun (WGS) entry which is preliminary data.</text>
</comment>
<dbReference type="InterPro" id="IPR012677">
    <property type="entry name" value="Nucleotide-bd_a/b_plait_sf"/>
</dbReference>
<keyword evidence="4" id="KW-1185">Reference proteome</keyword>
<evidence type="ECO:0000256" key="1">
    <source>
        <dbReference type="PROSITE-ProRule" id="PRU00182"/>
    </source>
</evidence>
<dbReference type="InterPro" id="IPR036986">
    <property type="entry name" value="S4_RNA-bd_sf"/>
</dbReference>
<evidence type="ECO:0000259" key="2">
    <source>
        <dbReference type="SMART" id="SM00363"/>
    </source>
</evidence>
<dbReference type="Gene3D" id="3.30.1370.160">
    <property type="match status" value="1"/>
</dbReference>
<dbReference type="SUPFAM" id="SSF55174">
    <property type="entry name" value="Alpha-L RNA-binding motif"/>
    <property type="match status" value="1"/>
</dbReference>
<gene>
    <name evidence="3" type="ORF">ACFPXP_16445</name>
</gene>
<dbReference type="PANTHER" id="PTHR13633:SF3">
    <property type="entry name" value="MITOCHONDRIAL TRANSCRIPTION RESCUE FACTOR 1"/>
    <property type="match status" value="1"/>
</dbReference>
<sequence length="263" mass="29508">MGNNEKSLLIHFRPEERPFVDRVLEWLEKASDQHTVKLTDFLDPRQQQIVSSLVGKFPNVRLAMSGGYPDAERKRAMIGPDYLYVDDNEFSLQLLSVTSPDPKFSQLDHGDFLGAILGLGLKRDKIGDLQIHPHACQYVVAAETASFLDMNLNQIHRVSVLTELLPIDRLEVIPVRMDEMTISVASLRLDGIVSDVVRLSRSKIMIPIKAGKCKVNWKVEENPSALLQEGDVVSLKGFGRFKVLEILGESKSGRTRVKIGKYA</sequence>
<dbReference type="Pfam" id="PF17774">
    <property type="entry name" value="YlmH_RBD"/>
    <property type="match status" value="1"/>
</dbReference>
<evidence type="ECO:0000313" key="4">
    <source>
        <dbReference type="Proteomes" id="UP001596250"/>
    </source>
</evidence>
<keyword evidence="1" id="KW-0694">RNA-binding</keyword>
<organism evidence="3 4">
    <name type="scientific">Marinicrinis lubricantis</name>
    <dbReference type="NCBI Taxonomy" id="2086470"/>
    <lineage>
        <taxon>Bacteria</taxon>
        <taxon>Bacillati</taxon>
        <taxon>Bacillota</taxon>
        <taxon>Bacilli</taxon>
        <taxon>Bacillales</taxon>
        <taxon>Paenibacillaceae</taxon>
    </lineage>
</organism>
<dbReference type="SMART" id="SM00363">
    <property type="entry name" value="S4"/>
    <property type="match status" value="1"/>
</dbReference>
<dbReference type="RefSeq" id="WP_379895433.1">
    <property type="nucleotide sequence ID" value="NZ_CBCSCT010000025.1"/>
</dbReference>
<proteinExistence type="predicted"/>
<feature type="domain" description="RNA-binding S4" evidence="2">
    <location>
        <begin position="187"/>
        <end position="244"/>
    </location>
</feature>
<dbReference type="Gene3D" id="3.10.290.10">
    <property type="entry name" value="RNA-binding S4 domain"/>
    <property type="match status" value="1"/>
</dbReference>
<accession>A0ABW1ISE5</accession>
<dbReference type="Proteomes" id="UP001596250">
    <property type="component" value="Unassembled WGS sequence"/>
</dbReference>
<evidence type="ECO:0000313" key="3">
    <source>
        <dbReference type="EMBL" id="MFC5987996.1"/>
    </source>
</evidence>
<dbReference type="InterPro" id="IPR048443">
    <property type="entry name" value="RqcP2_N"/>
</dbReference>
<dbReference type="InterPro" id="IPR040591">
    <property type="entry name" value="RqcP2_RBD"/>
</dbReference>
<dbReference type="Gene3D" id="3.30.70.330">
    <property type="match status" value="1"/>
</dbReference>
<dbReference type="PROSITE" id="PS50889">
    <property type="entry name" value="S4"/>
    <property type="match status" value="1"/>
</dbReference>
<dbReference type="PANTHER" id="PTHR13633">
    <property type="entry name" value="MITOCHONDRIAL TRANSCRIPTION RESCUE FACTOR 1"/>
    <property type="match status" value="1"/>
</dbReference>
<reference evidence="4" key="1">
    <citation type="journal article" date="2019" name="Int. J. Syst. Evol. Microbiol.">
        <title>The Global Catalogue of Microorganisms (GCM) 10K type strain sequencing project: providing services to taxonomists for standard genome sequencing and annotation.</title>
        <authorList>
            <consortium name="The Broad Institute Genomics Platform"/>
            <consortium name="The Broad Institute Genome Sequencing Center for Infectious Disease"/>
            <person name="Wu L."/>
            <person name="Ma J."/>
        </authorList>
    </citation>
    <scope>NUCLEOTIDE SEQUENCE [LARGE SCALE GENOMIC DNA]</scope>
    <source>
        <strain evidence="4">CCM 8749</strain>
    </source>
</reference>
<dbReference type="EMBL" id="JBHSQV010000174">
    <property type="protein sequence ID" value="MFC5987996.1"/>
    <property type="molecule type" value="Genomic_DNA"/>
</dbReference>
<dbReference type="Pfam" id="PF21278">
    <property type="entry name" value="YlmH_1st"/>
    <property type="match status" value="1"/>
</dbReference>
<dbReference type="InterPro" id="IPR002942">
    <property type="entry name" value="S4_RNA-bd"/>
</dbReference>